<dbReference type="PANTHER" id="PTHR42709:SF4">
    <property type="entry name" value="INNER MEMBRANE PROTEIN YQAA"/>
    <property type="match status" value="1"/>
</dbReference>
<organism evidence="3 4">
    <name type="scientific">Aquibium carbonis</name>
    <dbReference type="NCBI Taxonomy" id="2495581"/>
    <lineage>
        <taxon>Bacteria</taxon>
        <taxon>Pseudomonadati</taxon>
        <taxon>Pseudomonadota</taxon>
        <taxon>Alphaproteobacteria</taxon>
        <taxon>Hyphomicrobiales</taxon>
        <taxon>Phyllobacteriaceae</taxon>
        <taxon>Aquibium</taxon>
    </lineage>
</organism>
<dbReference type="PANTHER" id="PTHR42709">
    <property type="entry name" value="ALKALINE PHOSPHATASE LIKE PROTEIN"/>
    <property type="match status" value="1"/>
</dbReference>
<comment type="caution">
    <text evidence="3">The sequence shown here is derived from an EMBL/GenBank/DDBJ whole genome shotgun (WGS) entry which is preliminary data.</text>
</comment>
<gene>
    <name evidence="3" type="ORF">EJC49_15230</name>
</gene>
<dbReference type="InterPro" id="IPR051311">
    <property type="entry name" value="DedA_domain"/>
</dbReference>
<dbReference type="EMBL" id="RWKW01000055">
    <property type="protein sequence ID" value="RST85529.1"/>
    <property type="molecule type" value="Genomic_DNA"/>
</dbReference>
<dbReference type="Proteomes" id="UP000278398">
    <property type="component" value="Unassembled WGS sequence"/>
</dbReference>
<keyword evidence="1" id="KW-1133">Transmembrane helix</keyword>
<keyword evidence="4" id="KW-1185">Reference proteome</keyword>
<keyword evidence="1" id="KW-0472">Membrane</keyword>
<protein>
    <submittedName>
        <fullName evidence="3">DedA family protein</fullName>
    </submittedName>
</protein>
<evidence type="ECO:0000259" key="2">
    <source>
        <dbReference type="Pfam" id="PF09335"/>
    </source>
</evidence>
<sequence length="164" mass="17267">MPSSLTACTPAGRREADRRVEGILALSGLFAIAFVAATVLPAQSEAVLVGLQLAGYPVVLLVAVASVGNTLGACLNWALGREAERFRNRRWFPVSAASLDRASAWYGKWGRWSLLLSWAPLGGDALTVAAGVLREPFWSFLLLVAIAKTGRYVVLAAATAGLAA</sequence>
<reference evidence="3 4" key="1">
    <citation type="submission" date="2018-12" db="EMBL/GenBank/DDBJ databases">
        <title>Mesorhizobium carbonis sp. nov., isolated from coal mine water.</title>
        <authorList>
            <person name="Xin W."/>
            <person name="Xu Z."/>
            <person name="Xiang F."/>
            <person name="Zhang J."/>
            <person name="Xi L."/>
            <person name="Liu J."/>
        </authorList>
    </citation>
    <scope>NUCLEOTIDE SEQUENCE [LARGE SCALE GENOMIC DNA]</scope>
    <source>
        <strain evidence="3 4">B2.3</strain>
    </source>
</reference>
<evidence type="ECO:0000313" key="4">
    <source>
        <dbReference type="Proteomes" id="UP000278398"/>
    </source>
</evidence>
<keyword evidence="1" id="KW-0812">Transmembrane</keyword>
<evidence type="ECO:0000256" key="1">
    <source>
        <dbReference type="SAM" id="Phobius"/>
    </source>
</evidence>
<feature type="transmembrane region" description="Helical" evidence="1">
    <location>
        <begin position="54"/>
        <end position="79"/>
    </location>
</feature>
<feature type="transmembrane region" description="Helical" evidence="1">
    <location>
        <begin position="23"/>
        <end position="42"/>
    </location>
</feature>
<dbReference type="OrthoDB" id="9814483at2"/>
<dbReference type="AlphaFoldDB" id="A0A3S0G7F9"/>
<feature type="domain" description="VTT" evidence="2">
    <location>
        <begin position="47"/>
        <end position="158"/>
    </location>
</feature>
<evidence type="ECO:0000313" key="3">
    <source>
        <dbReference type="EMBL" id="RST85529.1"/>
    </source>
</evidence>
<proteinExistence type="predicted"/>
<accession>A0A3S0G7F9</accession>
<dbReference type="InterPro" id="IPR032816">
    <property type="entry name" value="VTT_dom"/>
</dbReference>
<dbReference type="Pfam" id="PF09335">
    <property type="entry name" value="VTT_dom"/>
    <property type="match status" value="1"/>
</dbReference>
<name>A0A3S0G7F9_9HYPH</name>